<dbReference type="Proteomes" id="UP000284379">
    <property type="component" value="Unassembled WGS sequence"/>
</dbReference>
<dbReference type="Pfam" id="PF00754">
    <property type="entry name" value="F5_F8_type_C"/>
    <property type="match status" value="1"/>
</dbReference>
<dbReference type="SUPFAM" id="SSF51445">
    <property type="entry name" value="(Trans)glycosidases"/>
    <property type="match status" value="1"/>
</dbReference>
<dbReference type="RefSeq" id="WP_122200892.1">
    <property type="nucleotide sequence ID" value="NZ_CABJFV010000002.1"/>
</dbReference>
<keyword evidence="4" id="KW-0175">Coiled coil</keyword>
<dbReference type="InterPro" id="IPR011496">
    <property type="entry name" value="O-GlcNAcase_cat"/>
</dbReference>
<comment type="caution">
    <text evidence="7">The sequence shown here is derived from an EMBL/GenBank/DDBJ whole genome shotgun (WGS) entry which is preliminary data.</text>
</comment>
<dbReference type="InterPro" id="IPR000421">
    <property type="entry name" value="FA58C"/>
</dbReference>
<evidence type="ECO:0000256" key="2">
    <source>
        <dbReference type="ARBA" id="ARBA00023295"/>
    </source>
</evidence>
<dbReference type="PANTHER" id="PTHR13170">
    <property type="entry name" value="O-GLCNACASE"/>
    <property type="match status" value="1"/>
</dbReference>
<keyword evidence="1 3" id="KW-0378">Hydrolase</keyword>
<dbReference type="InterPro" id="IPR008979">
    <property type="entry name" value="Galactose-bd-like_sf"/>
</dbReference>
<dbReference type="InterPro" id="IPR029018">
    <property type="entry name" value="Hex-like_dom2"/>
</dbReference>
<dbReference type="InterPro" id="IPR017853">
    <property type="entry name" value="GH"/>
</dbReference>
<dbReference type="SUPFAM" id="SSF140657">
    <property type="entry name" value="Hyaluronidase post-catalytic domain-like"/>
    <property type="match status" value="1"/>
</dbReference>
<feature type="domain" description="F5/8 type C" evidence="5">
    <location>
        <begin position="758"/>
        <end position="904"/>
    </location>
</feature>
<gene>
    <name evidence="7" type="ORF">DW888_03845</name>
</gene>
<evidence type="ECO:0000256" key="3">
    <source>
        <dbReference type="PROSITE-ProRule" id="PRU01353"/>
    </source>
</evidence>
<feature type="active site" description="Proton donor" evidence="3">
    <location>
        <position position="302"/>
    </location>
</feature>
<organism evidence="7 8">
    <name type="scientific">Bacteroides nordii</name>
    <dbReference type="NCBI Taxonomy" id="291645"/>
    <lineage>
        <taxon>Bacteria</taxon>
        <taxon>Pseudomonadati</taxon>
        <taxon>Bacteroidota</taxon>
        <taxon>Bacteroidia</taxon>
        <taxon>Bacteroidales</taxon>
        <taxon>Bacteroidaceae</taxon>
        <taxon>Bacteroides</taxon>
    </lineage>
</organism>
<sequence length="1109" mass="124368">MKNILLFTLLLCCVTLRSQTYSIYPIPQKTTMNGNSIEMTREVNLIKEPGINEMISNRIQEVLTNAGINFTISDVFTDDKTNILIGINGSKGTADNYTSDHSLSKDVFTVTSNKFDPYLLQINKNHNKGDILILGDNSGSAYYGLATLEQILEQADNNHLSTATFEDYAHTQYRGIVEGFYGHPYSVESRLSLLDYCKRYKMNMFVYGPKADPYHAGKWREDYPSTLTDQQRYMGLITQDDLRSLAAKAKACNVDFVWSIHPALEGGGINFSNLDPGIEDIIHKFDALYKLGIRHFGVSIDDMNGHPYNQSELADKTQTKLYEKFNKTGVTEDDKVGPLLFVPTQYALNYGTGTLSAFKNIHKDVVVAFTGYDCFSNIRGSACDRMADLIGRNPVMWWNNPVNDDYDEFLYMHGLTARWSIEDKSPVSSLQGLILNPMNQGQASKIALFGAADYSWNPSKFNESDNWEASLASIVKEPELQDALKTFINIVSAYTTHDTRTPEGEKFAPLYTAFQSSYSKGNVPDATELINEMKKANAACKLLESLKESENQEYNLFYEDIKSWLAKVESMTDIVVKSISFMKNNAGLSAWTDFAEVQAKAQKIHNDSAFLLSVFEGKGTSTYEVFKEVQPTPKYLDPFVDFLADKIKDYAPQLPDRSREMEIITNIYNLSGVSIETNDMTLLSGLNTVTLKPEEYVGIYFNAIKEVAVEFLPTNLTSTLSTEYSMNGKEWSTFIPDHSIAQEMAYFRIKNKSKSTHAIPINEISFRMPASESSIPINVTTNMGTYQTYNIKNVIDGNYATKFWSDKAQKAGEYIQLDFGSSAARYQITLHFTEGDTPTGEAQIQFSDDTQSWTTISTFTSSDISDKLYTCNANGRFARYVRLYLQSVGGGDWFQLAEFEVTGARITPVAEDNEGNPVALLDDRSLSSGYKGKGEGHIIYRFIENIAINEIQIFHNSMFTSASAKPTIMIYSNGKWIAKGELDAPCTSVPVSDLKNISQLKISWNKDNIPVLYEIMPIGEPYVEEVSPPTGILSETSSSNASIFIEGNYVRIESRILIERIIITDLSGQKIKDINVNQNSIEIPIHEKQVLIVNAYLNNNKTVTAKVAR</sequence>
<dbReference type="Gene3D" id="2.60.120.260">
    <property type="entry name" value="Galactose-binding domain-like"/>
    <property type="match status" value="1"/>
</dbReference>
<evidence type="ECO:0000256" key="1">
    <source>
        <dbReference type="ARBA" id="ARBA00022801"/>
    </source>
</evidence>
<dbReference type="Pfam" id="PF07555">
    <property type="entry name" value="NAGidase"/>
    <property type="match status" value="1"/>
</dbReference>
<accession>A0A413VVQ0</accession>
<protein>
    <submittedName>
        <fullName evidence="7">Uncharacterized protein</fullName>
    </submittedName>
</protein>
<dbReference type="PANTHER" id="PTHR13170:SF16">
    <property type="entry name" value="PROTEIN O-GLCNACASE"/>
    <property type="match status" value="1"/>
</dbReference>
<evidence type="ECO:0000256" key="4">
    <source>
        <dbReference type="SAM" id="Coils"/>
    </source>
</evidence>
<dbReference type="PROSITE" id="PS50022">
    <property type="entry name" value="FA58C_3"/>
    <property type="match status" value="1"/>
</dbReference>
<name>A0A413VVQ0_9BACE</name>
<dbReference type="GO" id="GO:1901135">
    <property type="term" value="P:carbohydrate derivative metabolic process"/>
    <property type="evidence" value="ECO:0007669"/>
    <property type="project" value="UniProtKB-ARBA"/>
</dbReference>
<dbReference type="EMBL" id="QSGO01000002">
    <property type="protein sequence ID" value="RHB37707.1"/>
    <property type="molecule type" value="Genomic_DNA"/>
</dbReference>
<dbReference type="Gene3D" id="1.20.58.460">
    <property type="entry name" value="Hyaluronidase post-catalytic domain-like"/>
    <property type="match status" value="1"/>
</dbReference>
<dbReference type="SUPFAM" id="SSF49785">
    <property type="entry name" value="Galactose-binding domain-like"/>
    <property type="match status" value="1"/>
</dbReference>
<dbReference type="GO" id="GO:0015929">
    <property type="term" value="F:hexosaminidase activity"/>
    <property type="evidence" value="ECO:0007669"/>
    <property type="project" value="UniProtKB-ARBA"/>
</dbReference>
<proteinExistence type="inferred from homology"/>
<dbReference type="InterPro" id="IPR015882">
    <property type="entry name" value="HEX_bac_N"/>
</dbReference>
<dbReference type="Gene3D" id="3.20.20.80">
    <property type="entry name" value="Glycosidases"/>
    <property type="match status" value="1"/>
</dbReference>
<evidence type="ECO:0000259" key="5">
    <source>
        <dbReference type="PROSITE" id="PS50022"/>
    </source>
</evidence>
<dbReference type="Pfam" id="PF02838">
    <property type="entry name" value="Glyco_hydro_20b"/>
    <property type="match status" value="1"/>
</dbReference>
<evidence type="ECO:0000313" key="8">
    <source>
        <dbReference type="Proteomes" id="UP000284379"/>
    </source>
</evidence>
<feature type="coiled-coil region" evidence="4">
    <location>
        <begin position="526"/>
        <end position="553"/>
    </location>
</feature>
<dbReference type="GO" id="GO:0005975">
    <property type="term" value="P:carbohydrate metabolic process"/>
    <property type="evidence" value="ECO:0007669"/>
    <property type="project" value="UniProtKB-ARBA"/>
</dbReference>
<evidence type="ECO:0000259" key="6">
    <source>
        <dbReference type="PROSITE" id="PS52009"/>
    </source>
</evidence>
<dbReference type="InterPro" id="IPR051822">
    <property type="entry name" value="Glycosyl_Hydrolase_84"/>
</dbReference>
<dbReference type="SUPFAM" id="SSF55545">
    <property type="entry name" value="beta-N-acetylhexosaminidase-like domain"/>
    <property type="match status" value="1"/>
</dbReference>
<evidence type="ECO:0000313" key="7">
    <source>
        <dbReference type="EMBL" id="RHB37707.1"/>
    </source>
</evidence>
<comment type="similarity">
    <text evidence="3">Belongs to the glycosyl hydrolase 84 family.</text>
</comment>
<dbReference type="Gene3D" id="3.30.379.10">
    <property type="entry name" value="Chitobiase/beta-hexosaminidase domain 2-like"/>
    <property type="match status" value="1"/>
</dbReference>
<dbReference type="PROSITE" id="PS52009">
    <property type="entry name" value="GH84"/>
    <property type="match status" value="1"/>
</dbReference>
<reference evidence="7 8" key="1">
    <citation type="submission" date="2018-08" db="EMBL/GenBank/DDBJ databases">
        <title>A genome reference for cultivated species of the human gut microbiota.</title>
        <authorList>
            <person name="Zou Y."/>
            <person name="Xue W."/>
            <person name="Luo G."/>
        </authorList>
    </citation>
    <scope>NUCLEOTIDE SEQUENCE [LARGE SCALE GENOMIC DNA]</scope>
    <source>
        <strain evidence="7 8">AM40-30BH</strain>
    </source>
</reference>
<keyword evidence="2 3" id="KW-0326">Glycosidase</keyword>
<dbReference type="AlphaFoldDB" id="A0A413VVQ0"/>
<feature type="domain" description="GH84" evidence="6">
    <location>
        <begin position="172"/>
        <end position="459"/>
    </location>
</feature>